<accession>A0ABU4S8D4</accession>
<gene>
    <name evidence="1" type="ORF">FE392_06745</name>
</gene>
<comment type="caution">
    <text evidence="1">The sequence shown here is derived from an EMBL/GenBank/DDBJ whole genome shotgun (WGS) entry which is preliminary data.</text>
</comment>
<dbReference type="EMBL" id="VCDN01000021">
    <property type="protein sequence ID" value="MDX7987030.1"/>
    <property type="molecule type" value="Genomic_DNA"/>
</dbReference>
<keyword evidence="2" id="KW-1185">Reference proteome</keyword>
<proteinExistence type="predicted"/>
<reference evidence="2" key="1">
    <citation type="journal article" date="2024" name="Toxins">
        <title>Genome Sequence Analysis of Native Xenorhabdus Strains Isolated from Entomopathogenic Nematodes in Argentina.</title>
        <authorList>
            <person name="Palma L."/>
            <person name="Frizzo L."/>
            <person name="Kaiser S."/>
            <person name="Berry C."/>
            <person name="Caballero P."/>
            <person name="Bode H.B."/>
            <person name="Del Valle E.E."/>
        </authorList>
    </citation>
    <scope>NUCLEOTIDE SEQUENCE [LARGE SCALE GENOMIC DNA]</scope>
    <source>
        <strain evidence="2">12</strain>
    </source>
</reference>
<name>A0ABU4S8D4_9GAMM</name>
<dbReference type="RefSeq" id="WP_319929465.1">
    <property type="nucleotide sequence ID" value="NZ_VCDN01000021.1"/>
</dbReference>
<sequence>MQQYIKQGKLPTTTVLNKDGKIIDVFELIRAFGALKVTHDDTVTNEVKIQLLEQENSYLKTEK</sequence>
<evidence type="ECO:0000313" key="2">
    <source>
        <dbReference type="Proteomes" id="UP001271890"/>
    </source>
</evidence>
<organism evidence="1 2">
    <name type="scientific">Xenorhabdus santafensis</name>
    <dbReference type="NCBI Taxonomy" id="2582833"/>
    <lineage>
        <taxon>Bacteria</taxon>
        <taxon>Pseudomonadati</taxon>
        <taxon>Pseudomonadota</taxon>
        <taxon>Gammaproteobacteria</taxon>
        <taxon>Enterobacterales</taxon>
        <taxon>Morganellaceae</taxon>
        <taxon>Xenorhabdus</taxon>
    </lineage>
</organism>
<protein>
    <submittedName>
        <fullName evidence="1">Uncharacterized protein</fullName>
    </submittedName>
</protein>
<evidence type="ECO:0000313" key="1">
    <source>
        <dbReference type="EMBL" id="MDX7987030.1"/>
    </source>
</evidence>
<dbReference type="Proteomes" id="UP001271890">
    <property type="component" value="Unassembled WGS sequence"/>
</dbReference>